<dbReference type="AlphaFoldDB" id="A0A521CJ36"/>
<evidence type="ECO:0000313" key="2">
    <source>
        <dbReference type="Proteomes" id="UP000319040"/>
    </source>
</evidence>
<protein>
    <submittedName>
        <fullName evidence="1">Uncharacterized protein</fullName>
    </submittedName>
</protein>
<dbReference type="PROSITE" id="PS51257">
    <property type="entry name" value="PROKAR_LIPOPROTEIN"/>
    <property type="match status" value="1"/>
</dbReference>
<dbReference type="Proteomes" id="UP000319040">
    <property type="component" value="Unassembled WGS sequence"/>
</dbReference>
<dbReference type="OrthoDB" id="1121858at2"/>
<name>A0A521CJ36_SACCC</name>
<dbReference type="EMBL" id="FXTB01000003">
    <property type="protein sequence ID" value="SMO59395.1"/>
    <property type="molecule type" value="Genomic_DNA"/>
</dbReference>
<evidence type="ECO:0000313" key="1">
    <source>
        <dbReference type="EMBL" id="SMO59395.1"/>
    </source>
</evidence>
<proteinExistence type="predicted"/>
<organism evidence="1 2">
    <name type="scientific">Saccharicrinis carchari</name>
    <dbReference type="NCBI Taxonomy" id="1168039"/>
    <lineage>
        <taxon>Bacteria</taxon>
        <taxon>Pseudomonadati</taxon>
        <taxon>Bacteroidota</taxon>
        <taxon>Bacteroidia</taxon>
        <taxon>Marinilabiliales</taxon>
        <taxon>Marinilabiliaceae</taxon>
        <taxon>Saccharicrinis</taxon>
    </lineage>
</organism>
<sequence>MINKHIQLIGAICIMLVTAACLKEDISKISHHYQWKPTLSLPLKSITFNAENYNGSTPILDTMSTPVFSESVEFIFPEIYTTSEYVDSMMLRLEIKNNFPARIKVYAYFMNQEGSIIESILTDSIPKPAISADGFVTQAEKLLYDKTFSKEDIPALEQTTSILLRVLIKDLEYRPEVLDKLNEGSIDVTIGLRSAVNVPIDEI</sequence>
<reference evidence="1 2" key="1">
    <citation type="submission" date="2017-05" db="EMBL/GenBank/DDBJ databases">
        <authorList>
            <person name="Varghese N."/>
            <person name="Submissions S."/>
        </authorList>
    </citation>
    <scope>NUCLEOTIDE SEQUENCE [LARGE SCALE GENOMIC DNA]</scope>
    <source>
        <strain evidence="1 2">DSM 27040</strain>
    </source>
</reference>
<accession>A0A521CJ36</accession>
<keyword evidence="2" id="KW-1185">Reference proteome</keyword>
<dbReference type="RefSeq" id="WP_142532902.1">
    <property type="nucleotide sequence ID" value="NZ_FXTB01000003.1"/>
</dbReference>
<gene>
    <name evidence="1" type="ORF">SAMN06265379_103190</name>
</gene>